<keyword evidence="4" id="KW-0997">Cell inner membrane</keyword>
<evidence type="ECO:0000259" key="9">
    <source>
        <dbReference type="Pfam" id="PF00482"/>
    </source>
</evidence>
<dbReference type="OrthoDB" id="9805682at2"/>
<keyword evidence="3" id="KW-1003">Cell membrane</keyword>
<dbReference type="InterPro" id="IPR018076">
    <property type="entry name" value="T2SS_GspF_dom"/>
</dbReference>
<evidence type="ECO:0000256" key="7">
    <source>
        <dbReference type="ARBA" id="ARBA00023136"/>
    </source>
</evidence>
<protein>
    <submittedName>
        <fullName evidence="10">MSHA biogenesis protein MshG</fullName>
    </submittedName>
</protein>
<feature type="transmembrane region" description="Helical" evidence="8">
    <location>
        <begin position="380"/>
        <end position="401"/>
    </location>
</feature>
<evidence type="ECO:0000256" key="2">
    <source>
        <dbReference type="ARBA" id="ARBA00005745"/>
    </source>
</evidence>
<name>A0A432X7N7_9GAMM</name>
<comment type="subcellular location">
    <subcellularLocation>
        <location evidence="1">Cell inner membrane</location>
        <topology evidence="1">Multi-pass membrane protein</topology>
    </subcellularLocation>
</comment>
<gene>
    <name evidence="10" type="ORF">CWE15_05330</name>
</gene>
<reference evidence="10 11" key="1">
    <citation type="journal article" date="2011" name="Front. Microbiol.">
        <title>Genomic signatures of strain selection and enhancement in Bacillus atrophaeus var. globigii, a historical biowarfare simulant.</title>
        <authorList>
            <person name="Gibbons H.S."/>
            <person name="Broomall S.M."/>
            <person name="McNew L.A."/>
            <person name="Daligault H."/>
            <person name="Chapman C."/>
            <person name="Bruce D."/>
            <person name="Karavis M."/>
            <person name="Krepps M."/>
            <person name="McGregor P.A."/>
            <person name="Hong C."/>
            <person name="Park K.H."/>
            <person name="Akmal A."/>
            <person name="Feldman A."/>
            <person name="Lin J.S."/>
            <person name="Chang W.E."/>
            <person name="Higgs B.W."/>
            <person name="Demirev P."/>
            <person name="Lindquist J."/>
            <person name="Liem A."/>
            <person name="Fochler E."/>
            <person name="Read T.D."/>
            <person name="Tapia R."/>
            <person name="Johnson S."/>
            <person name="Bishop-Lilly K.A."/>
            <person name="Detter C."/>
            <person name="Han C."/>
            <person name="Sozhamannan S."/>
            <person name="Rosenzweig C.N."/>
            <person name="Skowronski E.W."/>
        </authorList>
    </citation>
    <scope>NUCLEOTIDE SEQUENCE [LARGE SCALE GENOMIC DNA]</scope>
    <source>
        <strain evidence="10 11">AIT1</strain>
    </source>
</reference>
<dbReference type="InterPro" id="IPR042094">
    <property type="entry name" value="T2SS_GspF_sf"/>
</dbReference>
<dbReference type="EMBL" id="PIPQ01000002">
    <property type="protein sequence ID" value="RUO42826.1"/>
    <property type="molecule type" value="Genomic_DNA"/>
</dbReference>
<dbReference type="Pfam" id="PF00482">
    <property type="entry name" value="T2SSF"/>
    <property type="match status" value="2"/>
</dbReference>
<feature type="domain" description="Type II secretion system protein GspF" evidence="9">
    <location>
        <begin position="277"/>
        <end position="399"/>
    </location>
</feature>
<evidence type="ECO:0000256" key="8">
    <source>
        <dbReference type="SAM" id="Phobius"/>
    </source>
</evidence>
<evidence type="ECO:0000313" key="11">
    <source>
        <dbReference type="Proteomes" id="UP000286976"/>
    </source>
</evidence>
<dbReference type="Gene3D" id="1.20.81.30">
    <property type="entry name" value="Type II secretion system (T2SS), domain F"/>
    <property type="match status" value="2"/>
</dbReference>
<dbReference type="FunFam" id="1.20.81.30:FF:000001">
    <property type="entry name" value="Type II secretion system protein F"/>
    <property type="match status" value="2"/>
</dbReference>
<evidence type="ECO:0000256" key="1">
    <source>
        <dbReference type="ARBA" id="ARBA00004429"/>
    </source>
</evidence>
<feature type="domain" description="Type II secretion system protein GspF" evidence="9">
    <location>
        <begin position="74"/>
        <end position="197"/>
    </location>
</feature>
<dbReference type="GO" id="GO:0015628">
    <property type="term" value="P:protein secretion by the type II secretion system"/>
    <property type="evidence" value="ECO:0007669"/>
    <property type="project" value="TreeGrafter"/>
</dbReference>
<evidence type="ECO:0000256" key="6">
    <source>
        <dbReference type="ARBA" id="ARBA00022989"/>
    </source>
</evidence>
<dbReference type="RefSeq" id="WP_126757042.1">
    <property type="nucleotide sequence ID" value="NZ_PIPQ01000002.1"/>
</dbReference>
<keyword evidence="5 8" id="KW-0812">Transmembrane</keyword>
<organism evidence="10 11">
    <name type="scientific">Aliidiomarina taiwanensis</name>
    <dbReference type="NCBI Taxonomy" id="946228"/>
    <lineage>
        <taxon>Bacteria</taxon>
        <taxon>Pseudomonadati</taxon>
        <taxon>Pseudomonadota</taxon>
        <taxon>Gammaproteobacteria</taxon>
        <taxon>Alteromonadales</taxon>
        <taxon>Idiomarinaceae</taxon>
        <taxon>Aliidiomarina</taxon>
    </lineage>
</organism>
<dbReference type="GO" id="GO:0005886">
    <property type="term" value="C:plasma membrane"/>
    <property type="evidence" value="ECO:0007669"/>
    <property type="project" value="UniProtKB-SubCell"/>
</dbReference>
<proteinExistence type="inferred from homology"/>
<dbReference type="AlphaFoldDB" id="A0A432X7N7"/>
<comment type="caution">
    <text evidence="10">The sequence shown here is derived from an EMBL/GenBank/DDBJ whole genome shotgun (WGS) entry which is preliminary data.</text>
</comment>
<keyword evidence="6 8" id="KW-1133">Transmembrane helix</keyword>
<feature type="transmembrane region" description="Helical" evidence="8">
    <location>
        <begin position="176"/>
        <end position="196"/>
    </location>
</feature>
<dbReference type="Proteomes" id="UP000286976">
    <property type="component" value="Unassembled WGS sequence"/>
</dbReference>
<keyword evidence="11" id="KW-1185">Reference proteome</keyword>
<evidence type="ECO:0000256" key="5">
    <source>
        <dbReference type="ARBA" id="ARBA00022692"/>
    </source>
</evidence>
<dbReference type="PANTHER" id="PTHR30012">
    <property type="entry name" value="GENERAL SECRETION PATHWAY PROTEIN"/>
    <property type="match status" value="1"/>
</dbReference>
<sequence length="410" mass="45800">MSSFRYQGRDRQGNMVKGTLNGANESAVAEQLMRQGIVPVQIIAGTQGSGSSFGSINMKELLVRQLPLPDLVMFTRQMYALTKAGVSMLRAVQGLAENASNKQLGAALQGISDELERGRSLSAAMSDYPKVFPRLVVAVVHVGENTGRLEESFQQLAFYLENEQETRKRIKQATRYPSFVVVSLIIAVFVLNMFVIPNFVSMFTSMNVELPLVTRMLLASSNFFVNYWHLLLLGVAGTVAWVSYWVRQEHGRAKWDHWKIKLPIMGDIIERSLLGRFCRSFSVMLNAGVPLTQALNLVSEALDNRHMATRIIEMRRGIERGESLSRVSRSSQLFSALVLQMIAVGEETGNLDDLLLESAEYYEREVDYDLKNLLSKIEPILIGGVALIVGFLAMGIFLPMWSMMDMTGSL</sequence>
<evidence type="ECO:0000256" key="4">
    <source>
        <dbReference type="ARBA" id="ARBA00022519"/>
    </source>
</evidence>
<dbReference type="PRINTS" id="PR00812">
    <property type="entry name" value="BCTERIALGSPF"/>
</dbReference>
<evidence type="ECO:0000313" key="10">
    <source>
        <dbReference type="EMBL" id="RUO42826.1"/>
    </source>
</evidence>
<evidence type="ECO:0000256" key="3">
    <source>
        <dbReference type="ARBA" id="ARBA00022475"/>
    </source>
</evidence>
<dbReference type="InterPro" id="IPR003004">
    <property type="entry name" value="GspF/PilC"/>
</dbReference>
<dbReference type="PANTHER" id="PTHR30012:SF4">
    <property type="entry name" value="MSHA BIOGENESIS PROTEIN MSHG"/>
    <property type="match status" value="1"/>
</dbReference>
<keyword evidence="7 8" id="KW-0472">Membrane</keyword>
<accession>A0A432X7N7</accession>
<comment type="similarity">
    <text evidence="2">Belongs to the GSP F family.</text>
</comment>
<feature type="transmembrane region" description="Helical" evidence="8">
    <location>
        <begin position="227"/>
        <end position="246"/>
    </location>
</feature>